<comment type="caution">
    <text evidence="1">The sequence shown here is derived from an EMBL/GenBank/DDBJ whole genome shotgun (WGS) entry which is preliminary data.</text>
</comment>
<protein>
    <submittedName>
        <fullName evidence="1">Uncharacterized protein</fullName>
    </submittedName>
</protein>
<dbReference type="Proteomes" id="UP000827976">
    <property type="component" value="Chromosome 6"/>
</dbReference>
<keyword evidence="2" id="KW-1185">Reference proteome</keyword>
<evidence type="ECO:0000313" key="1">
    <source>
        <dbReference type="EMBL" id="KAH7679212.1"/>
    </source>
</evidence>
<accession>A0ACB7VX41</accession>
<dbReference type="EMBL" id="CM037016">
    <property type="protein sequence ID" value="KAH7679212.1"/>
    <property type="molecule type" value="Genomic_DNA"/>
</dbReference>
<reference evidence="2" key="1">
    <citation type="journal article" date="2022" name="Nat. Commun.">
        <title>Chromosome evolution and the genetic basis of agronomically important traits in greater yam.</title>
        <authorList>
            <person name="Bredeson J.V."/>
            <person name="Lyons J.B."/>
            <person name="Oniyinde I.O."/>
            <person name="Okereke N.R."/>
            <person name="Kolade O."/>
            <person name="Nnabue I."/>
            <person name="Nwadili C.O."/>
            <person name="Hribova E."/>
            <person name="Parker M."/>
            <person name="Nwogha J."/>
            <person name="Shu S."/>
            <person name="Carlson J."/>
            <person name="Kariba R."/>
            <person name="Muthemba S."/>
            <person name="Knop K."/>
            <person name="Barton G.J."/>
            <person name="Sherwood A.V."/>
            <person name="Lopez-Montes A."/>
            <person name="Asiedu R."/>
            <person name="Jamnadass R."/>
            <person name="Muchugi A."/>
            <person name="Goodstein D."/>
            <person name="Egesi C.N."/>
            <person name="Featherston J."/>
            <person name="Asfaw A."/>
            <person name="Simpson G.G."/>
            <person name="Dolezel J."/>
            <person name="Hendre P.S."/>
            <person name="Van Deynze A."/>
            <person name="Kumar P.L."/>
            <person name="Obidiegwu J.E."/>
            <person name="Bhattacharjee R."/>
            <person name="Rokhsar D.S."/>
        </authorList>
    </citation>
    <scope>NUCLEOTIDE SEQUENCE [LARGE SCALE GENOMIC DNA]</scope>
    <source>
        <strain evidence="2">cv. TDa95/00328</strain>
    </source>
</reference>
<proteinExistence type="predicted"/>
<organism evidence="1 2">
    <name type="scientific">Dioscorea alata</name>
    <name type="common">Purple yam</name>
    <dbReference type="NCBI Taxonomy" id="55571"/>
    <lineage>
        <taxon>Eukaryota</taxon>
        <taxon>Viridiplantae</taxon>
        <taxon>Streptophyta</taxon>
        <taxon>Embryophyta</taxon>
        <taxon>Tracheophyta</taxon>
        <taxon>Spermatophyta</taxon>
        <taxon>Magnoliopsida</taxon>
        <taxon>Liliopsida</taxon>
        <taxon>Dioscoreales</taxon>
        <taxon>Dioscoreaceae</taxon>
        <taxon>Dioscorea</taxon>
    </lineage>
</organism>
<sequence>MKQAKEYWNKPIRLFEKLRLVARDNHAIGDHAQSFYDQFGGTIPEDDNVSALNEPMGCEAFEANSQIHEVLRSTTSKTTTRSRSTTRTMGENVGDKLGQLTALIDLARKKTWKEKLSNALWDAESYDDKDIGMVFNRLMTNKAQAELFYLRKLSLRKIWLDEYIESIKNSSP</sequence>
<gene>
    <name evidence="1" type="ORF">IHE45_06G044000</name>
</gene>
<evidence type="ECO:0000313" key="2">
    <source>
        <dbReference type="Proteomes" id="UP000827976"/>
    </source>
</evidence>
<name>A0ACB7VX41_DIOAL</name>